<evidence type="ECO:0000313" key="1">
    <source>
        <dbReference type="Proteomes" id="UP000504607"/>
    </source>
</evidence>
<gene>
    <name evidence="2" type="primary">LOC105038068</name>
</gene>
<dbReference type="AlphaFoldDB" id="A0A6I9QMU0"/>
<evidence type="ECO:0000313" key="2">
    <source>
        <dbReference type="RefSeq" id="XP_010912061.1"/>
    </source>
</evidence>
<sequence>MRWDSASPAAEDRMLFDDGDCSDTKSSFATNLESRSSARGEEKDIRFSFFIDRMIRCAITKGRAWMGRGAVRRDMEGMRRAAGGGPVAEREGLLLTPTGWISSIGDFFFPSHHVCGRVCELVHK</sequence>
<protein>
    <submittedName>
        <fullName evidence="2">Uncharacterized protein LOC105038068 isoform X2</fullName>
    </submittedName>
</protein>
<name>A0A6I9QMU0_ELAGV</name>
<organism evidence="1 2">
    <name type="scientific">Elaeis guineensis var. tenera</name>
    <name type="common">Oil palm</name>
    <dbReference type="NCBI Taxonomy" id="51953"/>
    <lineage>
        <taxon>Eukaryota</taxon>
        <taxon>Viridiplantae</taxon>
        <taxon>Streptophyta</taxon>
        <taxon>Embryophyta</taxon>
        <taxon>Tracheophyta</taxon>
        <taxon>Spermatophyta</taxon>
        <taxon>Magnoliopsida</taxon>
        <taxon>Liliopsida</taxon>
        <taxon>Arecaceae</taxon>
        <taxon>Arecoideae</taxon>
        <taxon>Cocoseae</taxon>
        <taxon>Elaeidinae</taxon>
        <taxon>Elaeis</taxon>
    </lineage>
</organism>
<accession>A0A6I9QMU0</accession>
<keyword evidence="1" id="KW-1185">Reference proteome</keyword>
<dbReference type="RefSeq" id="XP_010912061.1">
    <property type="nucleotide sequence ID" value="XM_010913759.3"/>
</dbReference>
<reference evidence="2" key="1">
    <citation type="submission" date="2025-08" db="UniProtKB">
        <authorList>
            <consortium name="RefSeq"/>
        </authorList>
    </citation>
    <scope>IDENTIFICATION</scope>
</reference>
<proteinExistence type="predicted"/>
<dbReference type="Proteomes" id="UP000504607">
    <property type="component" value="Chromosome 2"/>
</dbReference>